<reference evidence="2 3" key="1">
    <citation type="journal article" date="2017" name="Antonie Van Leeuwenhoek">
        <title>Rhizobium rhizosphaerae sp. nov., a novel species isolated from rice rhizosphere.</title>
        <authorList>
            <person name="Zhao J.J."/>
            <person name="Zhang J."/>
            <person name="Zhang R.J."/>
            <person name="Zhang C.W."/>
            <person name="Yin H.Q."/>
            <person name="Zhang X.X."/>
        </authorList>
    </citation>
    <scope>NUCLEOTIDE SEQUENCE [LARGE SCALE GENOMIC DNA]</scope>
    <source>
        <strain evidence="2 3">S18K6</strain>
    </source>
</reference>
<sequence>MYMSERNNWENDRKNDQATESLTRLYQQRKAQLKAPPGIKRTMLRSHDSHNSANQLGRRMGHIALAASTFLLILITFWHHSAWKGASEEFAQASYTQVTLHSLANKKQSDVITERFAQHYADYLAQREVLVMHHQKHAVLATSNNGWQLKTCDAQIVKVSQDLIDALRSIHQIEGHFSRGDLVAVKFDKNGIILGIEHSEQYQHC</sequence>
<gene>
    <name evidence="2" type="ORF">GCHA_3120</name>
</gene>
<organism evidence="2 3">
    <name type="scientific">Paraglaciecola chathamensis S18K6</name>
    <dbReference type="NCBI Taxonomy" id="1127672"/>
    <lineage>
        <taxon>Bacteria</taxon>
        <taxon>Pseudomonadati</taxon>
        <taxon>Pseudomonadota</taxon>
        <taxon>Gammaproteobacteria</taxon>
        <taxon>Alteromonadales</taxon>
        <taxon>Alteromonadaceae</taxon>
        <taxon>Paraglaciecola</taxon>
    </lineage>
</organism>
<protein>
    <submittedName>
        <fullName evidence="2">Uncharacterized protein</fullName>
    </submittedName>
</protein>
<evidence type="ECO:0000256" key="1">
    <source>
        <dbReference type="SAM" id="Phobius"/>
    </source>
</evidence>
<proteinExistence type="predicted"/>
<dbReference type="EMBL" id="BAEM01000040">
    <property type="protein sequence ID" value="GAC11061.1"/>
    <property type="molecule type" value="Genomic_DNA"/>
</dbReference>
<evidence type="ECO:0000313" key="2">
    <source>
        <dbReference type="EMBL" id="GAC11061.1"/>
    </source>
</evidence>
<feature type="transmembrane region" description="Helical" evidence="1">
    <location>
        <begin position="60"/>
        <end position="78"/>
    </location>
</feature>
<keyword evidence="1" id="KW-0812">Transmembrane</keyword>
<keyword evidence="1" id="KW-0472">Membrane</keyword>
<evidence type="ECO:0000313" key="3">
    <source>
        <dbReference type="Proteomes" id="UP000006320"/>
    </source>
</evidence>
<name>A0AAV3V270_9ALTE</name>
<keyword evidence="1" id="KW-1133">Transmembrane helix</keyword>
<accession>A0AAV3V270</accession>
<comment type="caution">
    <text evidence="2">The sequence shown here is derived from an EMBL/GenBank/DDBJ whole genome shotgun (WGS) entry which is preliminary data.</text>
</comment>
<dbReference type="Proteomes" id="UP000006320">
    <property type="component" value="Unassembled WGS sequence"/>
</dbReference>
<dbReference type="AlphaFoldDB" id="A0AAV3V270"/>